<accession>A0ABM1C046</accession>
<evidence type="ECO:0000256" key="4">
    <source>
        <dbReference type="ARBA" id="ARBA00023239"/>
    </source>
</evidence>
<dbReference type="InterPro" id="IPR030656">
    <property type="entry name" value="ALAD_AS"/>
</dbReference>
<evidence type="ECO:0000256" key="2">
    <source>
        <dbReference type="ARBA" id="ARBA00008055"/>
    </source>
</evidence>
<dbReference type="SUPFAM" id="SSF51569">
    <property type="entry name" value="Aldolase"/>
    <property type="match status" value="1"/>
</dbReference>
<sequence>SLLFEKFLVFFYRRDAANSAPLFGDRRCYQLPPGSSGLALRAAKRDVQEGADMLMVKPGLPYLDIVRQTKNQFPEFPLVVYQVSGEYAMLYHGSKAGAFQLKAVLLESLTAMKRAGADVIITYFTPKLLDWIKD</sequence>
<dbReference type="EC" id="4.2.1.24" evidence="9"/>
<dbReference type="Pfam" id="PF00490">
    <property type="entry name" value="ALAD"/>
    <property type="match status" value="1"/>
</dbReference>
<dbReference type="PANTHER" id="PTHR11458">
    <property type="entry name" value="DELTA-AMINOLEVULINIC ACID DEHYDRATASE"/>
    <property type="match status" value="1"/>
</dbReference>
<keyword evidence="4 9" id="KW-0456">Lyase</keyword>
<comment type="pathway">
    <text evidence="1">Porphyrin-containing compound metabolism; protoporphyrin-IX biosynthesis; coproporphyrinogen-III from 5-aminolevulinate: step 1/4.</text>
</comment>
<keyword evidence="3" id="KW-0350">Heme biosynthesis</keyword>
<gene>
    <name evidence="12" type="primary">LOC106475776</name>
</gene>
<comment type="function">
    <text evidence="6">Catalyzes an early step in the biosynthesis of tetrapyrroles. Binds two molecules of 5-aminolevulinate per subunit, each at a distinct site, and catalyzes their condensation to form porphobilinogen.</text>
</comment>
<comment type="catalytic activity">
    <reaction evidence="8 9">
        <text>2 5-aminolevulinate = porphobilinogen + 2 H2O + H(+)</text>
        <dbReference type="Rhea" id="RHEA:24064"/>
        <dbReference type="ChEBI" id="CHEBI:15377"/>
        <dbReference type="ChEBI" id="CHEBI:15378"/>
        <dbReference type="ChEBI" id="CHEBI:58126"/>
        <dbReference type="ChEBI" id="CHEBI:356416"/>
        <dbReference type="EC" id="4.2.1.24"/>
    </reaction>
</comment>
<evidence type="ECO:0000256" key="9">
    <source>
        <dbReference type="RuleBase" id="RU000515"/>
    </source>
</evidence>
<dbReference type="InterPro" id="IPR001731">
    <property type="entry name" value="ALAD"/>
</dbReference>
<evidence type="ECO:0000256" key="5">
    <source>
        <dbReference type="ARBA" id="ARBA00023244"/>
    </source>
</evidence>
<evidence type="ECO:0000256" key="6">
    <source>
        <dbReference type="ARBA" id="ARBA00025628"/>
    </source>
</evidence>
<dbReference type="InterPro" id="IPR013785">
    <property type="entry name" value="Aldolase_TIM"/>
</dbReference>
<keyword evidence="5 9" id="KW-0627">Porphyrin biosynthesis</keyword>
<evidence type="ECO:0000256" key="1">
    <source>
        <dbReference type="ARBA" id="ARBA00004694"/>
    </source>
</evidence>
<evidence type="ECO:0000256" key="3">
    <source>
        <dbReference type="ARBA" id="ARBA00023133"/>
    </source>
</evidence>
<keyword evidence="11" id="KW-1185">Reference proteome</keyword>
<evidence type="ECO:0000256" key="8">
    <source>
        <dbReference type="ARBA" id="ARBA00047651"/>
    </source>
</evidence>
<proteinExistence type="inferred from homology"/>
<protein>
    <recommendedName>
        <fullName evidence="9">Delta-aminolevulinic acid dehydratase</fullName>
        <ecNumber evidence="9">4.2.1.24</ecNumber>
    </recommendedName>
</protein>
<name>A0ABM1C046_LIMPO</name>
<dbReference type="Gene3D" id="3.20.20.70">
    <property type="entry name" value="Aldolase class I"/>
    <property type="match status" value="1"/>
</dbReference>
<evidence type="ECO:0000313" key="11">
    <source>
        <dbReference type="Proteomes" id="UP000694941"/>
    </source>
</evidence>
<dbReference type="PROSITE" id="PS00169">
    <property type="entry name" value="D_ALA_DEHYDRATASE"/>
    <property type="match status" value="1"/>
</dbReference>
<dbReference type="SMART" id="SM01004">
    <property type="entry name" value="ALAD"/>
    <property type="match status" value="1"/>
</dbReference>
<reference evidence="12" key="1">
    <citation type="submission" date="2025-08" db="UniProtKB">
        <authorList>
            <consortium name="RefSeq"/>
        </authorList>
    </citation>
    <scope>IDENTIFICATION</scope>
    <source>
        <tissue evidence="12">Muscle</tissue>
    </source>
</reference>
<dbReference type="RefSeq" id="XP_013791907.2">
    <property type="nucleotide sequence ID" value="XM_013936453.2"/>
</dbReference>
<organism evidence="11 12">
    <name type="scientific">Limulus polyphemus</name>
    <name type="common">Atlantic horseshoe crab</name>
    <dbReference type="NCBI Taxonomy" id="6850"/>
    <lineage>
        <taxon>Eukaryota</taxon>
        <taxon>Metazoa</taxon>
        <taxon>Ecdysozoa</taxon>
        <taxon>Arthropoda</taxon>
        <taxon>Chelicerata</taxon>
        <taxon>Merostomata</taxon>
        <taxon>Xiphosura</taxon>
        <taxon>Limulidae</taxon>
        <taxon>Limulus</taxon>
    </lineage>
</organism>
<evidence type="ECO:0000256" key="7">
    <source>
        <dbReference type="ARBA" id="ARBA00025861"/>
    </source>
</evidence>
<comment type="subunit">
    <text evidence="7">Homooctamer; active form. Homohexamer; low activity form.</text>
</comment>
<comment type="similarity">
    <text evidence="2 10">Belongs to the ALAD family.</text>
</comment>
<dbReference type="GeneID" id="106475776"/>
<dbReference type="PANTHER" id="PTHR11458:SF0">
    <property type="entry name" value="DELTA-AMINOLEVULINIC ACID DEHYDRATASE"/>
    <property type="match status" value="1"/>
</dbReference>
<evidence type="ECO:0000256" key="10">
    <source>
        <dbReference type="RuleBase" id="RU004161"/>
    </source>
</evidence>
<evidence type="ECO:0000313" key="12">
    <source>
        <dbReference type="RefSeq" id="XP_013791907.2"/>
    </source>
</evidence>
<dbReference type="PRINTS" id="PR00144">
    <property type="entry name" value="DALDHYDRTASE"/>
</dbReference>
<dbReference type="Proteomes" id="UP000694941">
    <property type="component" value="Unplaced"/>
</dbReference>
<feature type="non-terminal residue" evidence="12">
    <location>
        <position position="1"/>
    </location>
</feature>